<comment type="similarity">
    <text evidence="1">Belongs to the bacterial sugar transferase family.</text>
</comment>
<feature type="transmembrane region" description="Helical" evidence="2">
    <location>
        <begin position="299"/>
        <end position="322"/>
    </location>
</feature>
<feature type="transmembrane region" description="Helical" evidence="2">
    <location>
        <begin position="12"/>
        <end position="33"/>
    </location>
</feature>
<evidence type="ECO:0000313" key="5">
    <source>
        <dbReference type="Proteomes" id="UP000176510"/>
    </source>
</evidence>
<dbReference type="STRING" id="1802279.A3B34_01600"/>
<feature type="domain" description="Bacterial sugar transferase" evidence="3">
    <location>
        <begin position="294"/>
        <end position="477"/>
    </location>
</feature>
<feature type="transmembrane region" description="Helical" evidence="2">
    <location>
        <begin position="45"/>
        <end position="66"/>
    </location>
</feature>
<evidence type="ECO:0000313" key="4">
    <source>
        <dbReference type="EMBL" id="OHA07626.1"/>
    </source>
</evidence>
<evidence type="ECO:0000256" key="2">
    <source>
        <dbReference type="SAM" id="Phobius"/>
    </source>
</evidence>
<gene>
    <name evidence="4" type="ORF">A3B34_01600</name>
</gene>
<dbReference type="AlphaFoldDB" id="A0A1G2L7K8"/>
<keyword evidence="2" id="KW-0812">Transmembrane</keyword>
<reference evidence="4 5" key="1">
    <citation type="journal article" date="2016" name="Nat. Commun.">
        <title>Thousands of microbial genomes shed light on interconnected biogeochemical processes in an aquifer system.</title>
        <authorList>
            <person name="Anantharaman K."/>
            <person name="Brown C.T."/>
            <person name="Hug L.A."/>
            <person name="Sharon I."/>
            <person name="Castelle C.J."/>
            <person name="Probst A.J."/>
            <person name="Thomas B.C."/>
            <person name="Singh A."/>
            <person name="Wilkins M.J."/>
            <person name="Karaoz U."/>
            <person name="Brodie E.L."/>
            <person name="Williams K.H."/>
            <person name="Hubbard S.S."/>
            <person name="Banfield J.F."/>
        </authorList>
    </citation>
    <scope>NUCLEOTIDE SEQUENCE [LARGE SCALE GENOMIC DNA]</scope>
</reference>
<dbReference type="InterPro" id="IPR003362">
    <property type="entry name" value="Bact_transf"/>
</dbReference>
<dbReference type="PANTHER" id="PTHR30576:SF0">
    <property type="entry name" value="UNDECAPRENYL-PHOSPHATE N-ACETYLGALACTOSAMINYL 1-PHOSPHATE TRANSFERASE-RELATED"/>
    <property type="match status" value="1"/>
</dbReference>
<keyword evidence="2" id="KW-0472">Membrane</keyword>
<organism evidence="4 5">
    <name type="scientific">Candidatus Sungbacteria bacterium RIFCSPLOWO2_01_FULL_54_21</name>
    <dbReference type="NCBI Taxonomy" id="1802279"/>
    <lineage>
        <taxon>Bacteria</taxon>
        <taxon>Candidatus Sungiibacteriota</taxon>
    </lineage>
</organism>
<dbReference type="PANTHER" id="PTHR30576">
    <property type="entry name" value="COLANIC BIOSYNTHESIS UDP-GLUCOSE LIPID CARRIER TRANSFERASE"/>
    <property type="match status" value="1"/>
</dbReference>
<name>A0A1G2L7K8_9BACT</name>
<evidence type="ECO:0000256" key="1">
    <source>
        <dbReference type="ARBA" id="ARBA00006464"/>
    </source>
</evidence>
<comment type="caution">
    <text evidence="4">The sequence shown here is derived from an EMBL/GenBank/DDBJ whole genome shotgun (WGS) entry which is preliminary data.</text>
</comment>
<dbReference type="Proteomes" id="UP000176510">
    <property type="component" value="Unassembled WGS sequence"/>
</dbReference>
<accession>A0A1G2L7K8</accession>
<feature type="transmembrane region" description="Helical" evidence="2">
    <location>
        <begin position="111"/>
        <end position="133"/>
    </location>
</feature>
<dbReference type="Pfam" id="PF02397">
    <property type="entry name" value="Bac_transf"/>
    <property type="match status" value="1"/>
</dbReference>
<feature type="transmembrane region" description="Helical" evidence="2">
    <location>
        <begin position="78"/>
        <end position="99"/>
    </location>
</feature>
<evidence type="ECO:0000259" key="3">
    <source>
        <dbReference type="Pfam" id="PF02397"/>
    </source>
</evidence>
<proteinExistence type="inferred from homology"/>
<sequence length="482" mass="54911">MIRGRLNKKALLLLAGDLAALFGALYTILLLRYPDRFEDAELYEHLVAFSIIFFLWVLFLGSFGFYEIRFARNRRIFLYRLLHVMAANTILAIVVFYLFPFFTIEPRRNLLLIALLATLFIFVWRSLFNLLIVRASATRVLFLGINAETTQLADYLLSHPQLGQRPVGFMVTASDVAFARQHGASGTGTVQANLLQLRQRDTATDPPHLVLDPEKFSRAVRDVRAEIIVVSPEMKGDRTVLKALFSIIPAGITTIDFAPFHEMLTGKIPLSLIGEAWFLENLIGIRKHSYEFAKRGIDIFLALVIGSVGMATFPFIALAIGLEAPGPVFFRQQRVGRNGRTFSLIKYRSTYRTWAPATQRERTKEEAGVYTRVGSLLRAAYIDELPQIINILRGEMSFVGPRPERPEYVAELKQHVPFYEMRLLVPPGISGWAQINMEDDAAVEDAPEKMQYDLYYVKNRSFTLDLLIMIRTLFTLLHRQGR</sequence>
<protein>
    <recommendedName>
        <fullName evidence="3">Bacterial sugar transferase domain-containing protein</fullName>
    </recommendedName>
</protein>
<dbReference type="GO" id="GO:0016780">
    <property type="term" value="F:phosphotransferase activity, for other substituted phosphate groups"/>
    <property type="evidence" value="ECO:0007669"/>
    <property type="project" value="TreeGrafter"/>
</dbReference>
<keyword evidence="2" id="KW-1133">Transmembrane helix</keyword>
<dbReference type="EMBL" id="MHQR01000015">
    <property type="protein sequence ID" value="OHA07626.1"/>
    <property type="molecule type" value="Genomic_DNA"/>
</dbReference>